<evidence type="ECO:0000313" key="2">
    <source>
        <dbReference type="Proteomes" id="UP000070133"/>
    </source>
</evidence>
<organism evidence="1 2">
    <name type="scientific">Pseudocercospora eumusae</name>
    <dbReference type="NCBI Taxonomy" id="321146"/>
    <lineage>
        <taxon>Eukaryota</taxon>
        <taxon>Fungi</taxon>
        <taxon>Dikarya</taxon>
        <taxon>Ascomycota</taxon>
        <taxon>Pezizomycotina</taxon>
        <taxon>Dothideomycetes</taxon>
        <taxon>Dothideomycetidae</taxon>
        <taxon>Mycosphaerellales</taxon>
        <taxon>Mycosphaerellaceae</taxon>
        <taxon>Pseudocercospora</taxon>
    </lineage>
</organism>
<evidence type="ECO:0000313" key="1">
    <source>
        <dbReference type="EMBL" id="KXT01727.1"/>
    </source>
</evidence>
<dbReference type="Proteomes" id="UP000070133">
    <property type="component" value="Unassembled WGS sequence"/>
</dbReference>
<proteinExistence type="predicted"/>
<gene>
    <name evidence="1" type="ORF">AC578_2752</name>
</gene>
<dbReference type="AlphaFoldDB" id="A0A139HH32"/>
<dbReference type="EMBL" id="LFZN01000051">
    <property type="protein sequence ID" value="KXT01727.1"/>
    <property type="molecule type" value="Genomic_DNA"/>
</dbReference>
<protein>
    <submittedName>
        <fullName evidence="1">Uncharacterized protein</fullName>
    </submittedName>
</protein>
<dbReference type="EMBL" id="LFZN01000051">
    <property type="protein sequence ID" value="KXT01725.1"/>
    <property type="molecule type" value="Genomic_DNA"/>
</dbReference>
<accession>A0A139HH32</accession>
<name>A0A139HH32_9PEZI</name>
<comment type="caution">
    <text evidence="1">The sequence shown here is derived from an EMBL/GenBank/DDBJ whole genome shotgun (WGS) entry which is preliminary data.</text>
</comment>
<dbReference type="STRING" id="321146.A0A139HH32"/>
<keyword evidence="2" id="KW-1185">Reference proteome</keyword>
<reference evidence="1 2" key="1">
    <citation type="submission" date="2015-07" db="EMBL/GenBank/DDBJ databases">
        <title>Comparative genomics of the Sigatoka disease complex on banana suggests a link between parallel evolutionary changes in Pseudocercospora fijiensis and Pseudocercospora eumusae and increased virulence on the banana host.</title>
        <authorList>
            <person name="Chang T.-C."/>
            <person name="Salvucci A."/>
            <person name="Crous P.W."/>
            <person name="Stergiopoulos I."/>
        </authorList>
    </citation>
    <scope>NUCLEOTIDE SEQUENCE [LARGE SCALE GENOMIC DNA]</scope>
    <source>
        <strain evidence="1 2">CBS 114824</strain>
    </source>
</reference>
<dbReference type="OrthoDB" id="3648350at2759"/>
<sequence>MVLPPRDFADCAFFLWHFQVSTPSSYHAFCHVRALIPQSSSNNAQLRTCLTILKDTPVPAFENHHLFHHTYIHSNLANQQPSTIAFSQENSRTISLIKKKRKKHQISSHPFPPADHSLVKVQDTALVIPDVQISGGPLTRMLDACSQRIKLSTSTSQPSSFFLFLRPTLVVLYSLPMLTTLLLLLAATSASASVREENGGGAGVNITTLSKSSNATGGTGEVAAAGNLEPFGGIGVGCGINWDSLKETYGGGLQAGSKDFGLGGGAEIKADGLHYGAGIGLNGGNASVNFQMNATTEGSFGFSFGSTREFACSSRFVNGTYSIDCRSVESQASYRRLK</sequence>